<evidence type="ECO:0000313" key="6">
    <source>
        <dbReference type="Proteomes" id="UP000226031"/>
    </source>
</evidence>
<feature type="repeat" description="WD" evidence="3">
    <location>
        <begin position="557"/>
        <end position="583"/>
    </location>
</feature>
<dbReference type="GO" id="GO:0003729">
    <property type="term" value="F:mRNA binding"/>
    <property type="evidence" value="ECO:0007669"/>
    <property type="project" value="TreeGrafter"/>
</dbReference>
<dbReference type="SMART" id="SM00320">
    <property type="entry name" value="WD40"/>
    <property type="match status" value="6"/>
</dbReference>
<proteinExistence type="predicted"/>
<dbReference type="PANTHER" id="PTHR43979:SF1">
    <property type="entry name" value="PRE-MRNA-PROCESSING FACTOR 17"/>
    <property type="match status" value="1"/>
</dbReference>
<dbReference type="GO" id="GO:0000398">
    <property type="term" value="P:mRNA splicing, via spliceosome"/>
    <property type="evidence" value="ECO:0007669"/>
    <property type="project" value="InterPro"/>
</dbReference>
<dbReference type="InterPro" id="IPR036322">
    <property type="entry name" value="WD40_repeat_dom_sf"/>
</dbReference>
<feature type="repeat" description="WD" evidence="3">
    <location>
        <begin position="329"/>
        <end position="370"/>
    </location>
</feature>
<dbReference type="Gene3D" id="2.130.10.10">
    <property type="entry name" value="YVTN repeat-like/Quinoprotein amine dehydrogenase"/>
    <property type="match status" value="1"/>
</dbReference>
<dbReference type="STRING" id="73230.A0A2B7ZI99"/>
<keyword evidence="1 3" id="KW-0853">WD repeat</keyword>
<dbReference type="InterPro" id="IPR015943">
    <property type="entry name" value="WD40/YVTN_repeat-like_dom_sf"/>
</dbReference>
<evidence type="ECO:0000256" key="3">
    <source>
        <dbReference type="PROSITE-ProRule" id="PRU00221"/>
    </source>
</evidence>
<dbReference type="GO" id="GO:0071013">
    <property type="term" value="C:catalytic step 2 spliceosome"/>
    <property type="evidence" value="ECO:0007669"/>
    <property type="project" value="InterPro"/>
</dbReference>
<dbReference type="Pfam" id="PF00400">
    <property type="entry name" value="WD40"/>
    <property type="match status" value="5"/>
</dbReference>
<dbReference type="InterPro" id="IPR032847">
    <property type="entry name" value="PRPF17"/>
</dbReference>
<feature type="region of interest" description="Disordered" evidence="4">
    <location>
        <begin position="1"/>
        <end position="27"/>
    </location>
</feature>
<evidence type="ECO:0000313" key="5">
    <source>
        <dbReference type="EMBL" id="PGH32732.1"/>
    </source>
</evidence>
<evidence type="ECO:0000256" key="1">
    <source>
        <dbReference type="ARBA" id="ARBA00022574"/>
    </source>
</evidence>
<keyword evidence="2" id="KW-0677">Repeat</keyword>
<gene>
    <name evidence="5" type="ORF">GX50_04445</name>
</gene>
<feature type="repeat" description="WD" evidence="3">
    <location>
        <begin position="285"/>
        <end position="327"/>
    </location>
</feature>
<dbReference type="SUPFAM" id="SSF50978">
    <property type="entry name" value="WD40 repeat-like"/>
    <property type="match status" value="1"/>
</dbReference>
<dbReference type="InterPro" id="IPR020472">
    <property type="entry name" value="WD40_PAC1"/>
</dbReference>
<name>A0A2B7ZI99_9EURO</name>
<dbReference type="CDD" id="cd00200">
    <property type="entry name" value="WD40"/>
    <property type="match status" value="1"/>
</dbReference>
<reference evidence="5 6" key="1">
    <citation type="submission" date="2017-10" db="EMBL/GenBank/DDBJ databases">
        <title>Comparative genomics in systemic dimorphic fungi from Ajellomycetaceae.</title>
        <authorList>
            <person name="Munoz J.F."/>
            <person name="Mcewen J.G."/>
            <person name="Clay O.K."/>
            <person name="Cuomo C.A."/>
        </authorList>
    </citation>
    <scope>NUCLEOTIDE SEQUENCE [LARGE SCALE GENOMIC DNA]</scope>
    <source>
        <strain evidence="5 6">UAMH4076</strain>
    </source>
</reference>
<dbReference type="PROSITE" id="PS50082">
    <property type="entry name" value="WD_REPEATS_2"/>
    <property type="match status" value="4"/>
</dbReference>
<evidence type="ECO:0000256" key="4">
    <source>
        <dbReference type="SAM" id="MobiDB-lite"/>
    </source>
</evidence>
<feature type="repeat" description="WD" evidence="3">
    <location>
        <begin position="415"/>
        <end position="447"/>
    </location>
</feature>
<dbReference type="InterPro" id="IPR001680">
    <property type="entry name" value="WD40_rpt"/>
</dbReference>
<dbReference type="Proteomes" id="UP000226031">
    <property type="component" value="Unassembled WGS sequence"/>
</dbReference>
<dbReference type="FunFam" id="2.130.10.10:FF:000191">
    <property type="entry name" value="mRNA splicing factor"/>
    <property type="match status" value="1"/>
</dbReference>
<dbReference type="PANTHER" id="PTHR43979">
    <property type="entry name" value="PRE-MRNA-PROCESSING FACTOR 17"/>
    <property type="match status" value="1"/>
</dbReference>
<dbReference type="AlphaFoldDB" id="A0A2B7ZI99"/>
<accession>A0A2B7ZI99</accession>
<feature type="compositionally biased region" description="Polar residues" evidence="4">
    <location>
        <begin position="1"/>
        <end position="11"/>
    </location>
</feature>
<comment type="caution">
    <text evidence="5">The sequence shown here is derived from an EMBL/GenBank/DDBJ whole genome shotgun (WGS) entry which is preliminary data.</text>
</comment>
<protein>
    <submittedName>
        <fullName evidence="5">Pre-mRNA-processing factor 17</fullName>
    </submittedName>
</protein>
<evidence type="ECO:0000256" key="2">
    <source>
        <dbReference type="ARBA" id="ARBA00022737"/>
    </source>
</evidence>
<sequence>MASLLSANYESSSDDDAQNTPVKSAPTPALASGVVVAAPDVSIEDPSRLQMMLATPTDTTLTYNATYDDLTRATLGPENPFRSAHGGNALKRKNVLTGHAEETLMSEATFNSQHRTFQAFGYTQDPGVPGGFVGDLEAAARLGGKDVVQMRPSKEVSAALRRKRQKKGDSSIVEGEGAYVGPWARYEDDDHMYEEELDLAGRELASDEEYIEEAIVPSNVPAMDKKATAYKEDTSQTETTEFHGSEQFDYQGRTYMHVPQDLDIDLKKDVGSVKNYVPKKLVHTWKSHTKPITSLRFFPNSGHLLLSSSADSKIKIWDAYHSRELLRTYSGHSNAVTDTTFHPTGTTFLSGSYDRQIKLWDTEYGKCISRFSTGKTPHVIRFNPDPAHSHEFIAGMSDKKIIQFDTRTGAITQEYDHHLAAVNTLTFVDNNRRFISTSDDKSLRAWEYNIPVPIKFIAEPYLYALVRAAPHPNGKYVAFQSGDNQIVVYASTDKFRQNRKKSFRGHNNAGYAIDVAISPDGQFVTSGDSGGYVCFWDWKTGKMWHKIMAGGKEGAAITCVEWHPQETSKVATAGLEGVIKYWD</sequence>
<dbReference type="VEuPathDB" id="FungiDB:EMCG_01605"/>
<dbReference type="PROSITE" id="PS50294">
    <property type="entry name" value="WD_REPEATS_REGION"/>
    <property type="match status" value="4"/>
</dbReference>
<dbReference type="PRINTS" id="PR00320">
    <property type="entry name" value="GPROTEINBRPT"/>
</dbReference>
<dbReference type="EMBL" id="PDND01000083">
    <property type="protein sequence ID" value="PGH32732.1"/>
    <property type="molecule type" value="Genomic_DNA"/>
</dbReference>
<keyword evidence="6" id="KW-1185">Reference proteome</keyword>
<organism evidence="5 6">
    <name type="scientific">[Emmonsia] crescens</name>
    <dbReference type="NCBI Taxonomy" id="73230"/>
    <lineage>
        <taxon>Eukaryota</taxon>
        <taxon>Fungi</taxon>
        <taxon>Dikarya</taxon>
        <taxon>Ascomycota</taxon>
        <taxon>Pezizomycotina</taxon>
        <taxon>Eurotiomycetes</taxon>
        <taxon>Eurotiomycetidae</taxon>
        <taxon>Onygenales</taxon>
        <taxon>Ajellomycetaceae</taxon>
        <taxon>Emergomyces</taxon>
    </lineage>
</organism>